<protein>
    <submittedName>
        <fullName evidence="4">HEAT repeat protein</fullName>
    </submittedName>
</protein>
<dbReference type="Pfam" id="PF24173">
    <property type="entry name" value="TPR_TTI1_N"/>
    <property type="match status" value="1"/>
</dbReference>
<feature type="domain" description="TTI1 C-terminal TPR" evidence="3">
    <location>
        <begin position="812"/>
        <end position="1102"/>
    </location>
</feature>
<evidence type="ECO:0000259" key="3">
    <source>
        <dbReference type="Pfam" id="PF24181"/>
    </source>
</evidence>
<proteinExistence type="predicted"/>
<dbReference type="InterPro" id="IPR016024">
    <property type="entry name" value="ARM-type_fold"/>
</dbReference>
<dbReference type="Proteomes" id="UP001063166">
    <property type="component" value="Unassembled WGS sequence"/>
</dbReference>
<dbReference type="OrthoDB" id="49511at2759"/>
<feature type="domain" description="TTI1 N-terminal TPR" evidence="2">
    <location>
        <begin position="11"/>
        <end position="379"/>
    </location>
</feature>
<feature type="compositionally biased region" description="Basic and acidic residues" evidence="1">
    <location>
        <begin position="878"/>
        <end position="888"/>
    </location>
</feature>
<dbReference type="Pfam" id="PF24181">
    <property type="entry name" value="TPR_TTI1_C"/>
    <property type="match status" value="1"/>
</dbReference>
<dbReference type="InterPro" id="IPR049362">
    <property type="entry name" value="TTI1_rpt"/>
</dbReference>
<dbReference type="InterPro" id="IPR057566">
    <property type="entry name" value="TPR_TTI1_N"/>
</dbReference>
<name>A0A9P3UIQ5_LYOSH</name>
<evidence type="ECO:0000313" key="4">
    <source>
        <dbReference type="EMBL" id="GLB35889.1"/>
    </source>
</evidence>
<reference evidence="4" key="1">
    <citation type="submission" date="2022-07" db="EMBL/GenBank/DDBJ databases">
        <title>The genome of Lyophyllum shimeji provides insight into the initial evolution of ectomycorrhizal fungal genome.</title>
        <authorList>
            <person name="Kobayashi Y."/>
            <person name="Shibata T."/>
            <person name="Hirakawa H."/>
            <person name="Shigenobu S."/>
            <person name="Nishiyama T."/>
            <person name="Yamada A."/>
            <person name="Hasebe M."/>
            <person name="Kawaguchi M."/>
        </authorList>
    </citation>
    <scope>NUCLEOTIDE SEQUENCE</scope>
    <source>
        <strain evidence="4">AT787</strain>
    </source>
</reference>
<dbReference type="EMBL" id="BRPK01000003">
    <property type="protein sequence ID" value="GLB35889.1"/>
    <property type="molecule type" value="Genomic_DNA"/>
</dbReference>
<organism evidence="4 5">
    <name type="scientific">Lyophyllum shimeji</name>
    <name type="common">Hon-shimeji</name>
    <name type="synonym">Tricholoma shimeji</name>
    <dbReference type="NCBI Taxonomy" id="47721"/>
    <lineage>
        <taxon>Eukaryota</taxon>
        <taxon>Fungi</taxon>
        <taxon>Dikarya</taxon>
        <taxon>Basidiomycota</taxon>
        <taxon>Agaricomycotina</taxon>
        <taxon>Agaricomycetes</taxon>
        <taxon>Agaricomycetidae</taxon>
        <taxon>Agaricales</taxon>
        <taxon>Tricholomatineae</taxon>
        <taxon>Lyophyllaceae</taxon>
        <taxon>Lyophyllum</taxon>
    </lineage>
</organism>
<dbReference type="AlphaFoldDB" id="A0A9P3UIQ5"/>
<dbReference type="SUPFAM" id="SSF48371">
    <property type="entry name" value="ARM repeat"/>
    <property type="match status" value="1"/>
</dbReference>
<keyword evidence="5" id="KW-1185">Reference proteome</keyword>
<dbReference type="PANTHER" id="PTHR18460:SF3">
    <property type="entry name" value="TELO2-INTERACTING PROTEIN 1 HOMOLOG"/>
    <property type="match status" value="1"/>
</dbReference>
<accession>A0A9P3UIQ5</accession>
<dbReference type="InterPro" id="IPR052587">
    <property type="entry name" value="TELO2-interacting_protein_1"/>
</dbReference>
<sequence length="1144" mass="124832">MASQEQLQDVFKRLKPICVPLLGSSLLSPTSVSNVSNLLDDLRNVLLDVKASGLVLTPNLISYTFFPLSNLLRRNTASDIPDQILEKVFLVLAILCEDWWWDFDLAVWEQIFMLCGAVIAGIEAKGKGRDRDDETKEAAGRCLLALLRPRTPEEDPSTSPTSSNRAQARLEIILAHARTAKFLPILGQTLDSLLVVVDTPHLPLQRVCLEILSLIIGTYAPDDIIPSVLPGVASRTTRIALGTSTTKGWANGETVAGALNIMQFAIVRAIGDDICAKEGAINIVVDLEDLAQSPPNARETSLHETRAYATPRTPSWLRGTSSQLLIALNTLSPLVSHPTPSALLALSKFSATVIGATSMTLPDAQPLLLHFLLSLSNSDFPSVAAESRGSLLSLLTTASNVQHRLQQTLLRTTSDNLLALPRLLLTHADAKVEHVVGIIEAVCRLLALTGEAKLGLASISTGIGKLLGPTGGIEKWGWSLLSVLELTEPPITLSHASSARLMLESNPDEPQWVPFPDVQFRNVFSTSARNALERMFRSLGRAGEDRCLFSVEWFASVGRSGTGSNAITATWCACRLLEGVAGISLSQGGEGEGISTRPSKRLTKLARGLARSIAELWEESHEADQHQPEPTPVDEHHSSANVLVQHVKGVDAIHETLRITRPSAAKEVPVTKRPGLHRALSLQLLAVSAGILQTQFTSLLIHTLYPVLRSLVSSDVYLASTALATLNYITVVMSYASPANLLLSNFDYALDGVSRRLSHRWLDVEATKVLALLVRLVGGDIVERAGDVVETCFDRLDEFHGYGVIVEGLVEVLEDVVKAIREDVEATPSEPTEPSQEPAPEPGLPTSINDFFHWYSHRHDKPAEDVETTDYGPAPRRAWGEEKSCDVDTKEEDLSAQEPDLTAEPPPTPIQALTKQIVSRSLYFLTHGSPVIRARILSLLAASVSVLPESALLPSIHHAWPFVLNRLTDPEPFVVSAAAYLVESLATHVGSFMFRRVWDDVWPKFRVLLQKLDVADATSALSRRGPGAVGTESAYTHSHRLYRSVIRTMTAAVKGVQLQETSTWQLLLAFRRFLHQGAHEELQHCARELYIGVGEKNPDAVWLVLTSTMEGNYAATQFLKAPHWDIRANATAILQALNHDSATQ</sequence>
<evidence type="ECO:0000256" key="1">
    <source>
        <dbReference type="SAM" id="MobiDB-lite"/>
    </source>
</evidence>
<dbReference type="GO" id="GO:0005737">
    <property type="term" value="C:cytoplasm"/>
    <property type="evidence" value="ECO:0007669"/>
    <property type="project" value="TreeGrafter"/>
</dbReference>
<dbReference type="InterPro" id="IPR011989">
    <property type="entry name" value="ARM-like"/>
</dbReference>
<feature type="region of interest" description="Disordered" evidence="1">
    <location>
        <begin position="862"/>
        <end position="908"/>
    </location>
</feature>
<dbReference type="Gene3D" id="1.25.10.10">
    <property type="entry name" value="Leucine-rich Repeat Variant"/>
    <property type="match status" value="1"/>
</dbReference>
<evidence type="ECO:0000313" key="5">
    <source>
        <dbReference type="Proteomes" id="UP001063166"/>
    </source>
</evidence>
<dbReference type="InterPro" id="IPR057567">
    <property type="entry name" value="TPR_TTI1_C"/>
</dbReference>
<dbReference type="Pfam" id="PF21547">
    <property type="entry name" value="TTI1"/>
    <property type="match status" value="1"/>
</dbReference>
<evidence type="ECO:0000259" key="2">
    <source>
        <dbReference type="Pfam" id="PF24173"/>
    </source>
</evidence>
<gene>
    <name evidence="4" type="ORF">LshimejAT787_0301770</name>
</gene>
<dbReference type="PANTHER" id="PTHR18460">
    <property type="entry name" value="TEL2 INTERACTING PROTEIN 1 TTI1 FAMILY MEMBER"/>
    <property type="match status" value="1"/>
</dbReference>
<comment type="caution">
    <text evidence="4">The sequence shown here is derived from an EMBL/GenBank/DDBJ whole genome shotgun (WGS) entry which is preliminary data.</text>
</comment>